<accession>A0A8H5I166</accession>
<organism evidence="2 3">
    <name type="scientific">Collybiopsis confluens</name>
    <dbReference type="NCBI Taxonomy" id="2823264"/>
    <lineage>
        <taxon>Eukaryota</taxon>
        <taxon>Fungi</taxon>
        <taxon>Dikarya</taxon>
        <taxon>Basidiomycota</taxon>
        <taxon>Agaricomycotina</taxon>
        <taxon>Agaricomycetes</taxon>
        <taxon>Agaricomycetidae</taxon>
        <taxon>Agaricales</taxon>
        <taxon>Marasmiineae</taxon>
        <taxon>Omphalotaceae</taxon>
        <taxon>Collybiopsis</taxon>
    </lineage>
</organism>
<evidence type="ECO:0000313" key="2">
    <source>
        <dbReference type="EMBL" id="KAF5393190.1"/>
    </source>
</evidence>
<keyword evidence="3" id="KW-1185">Reference proteome</keyword>
<evidence type="ECO:0000256" key="1">
    <source>
        <dbReference type="SAM" id="MobiDB-lite"/>
    </source>
</evidence>
<comment type="caution">
    <text evidence="2">The sequence shown here is derived from an EMBL/GenBank/DDBJ whole genome shotgun (WGS) entry which is preliminary data.</text>
</comment>
<evidence type="ECO:0000313" key="3">
    <source>
        <dbReference type="Proteomes" id="UP000518752"/>
    </source>
</evidence>
<dbReference type="EMBL" id="JAACJN010000003">
    <property type="protein sequence ID" value="KAF5393190.1"/>
    <property type="molecule type" value="Genomic_DNA"/>
</dbReference>
<feature type="compositionally biased region" description="Polar residues" evidence="1">
    <location>
        <begin position="7"/>
        <end position="21"/>
    </location>
</feature>
<dbReference type="OrthoDB" id="2441642at2759"/>
<dbReference type="AlphaFoldDB" id="A0A8H5I166"/>
<dbReference type="InterPro" id="IPR013927">
    <property type="entry name" value="TF_Opi1_Ccg-8"/>
</dbReference>
<gene>
    <name evidence="2" type="ORF">D9757_001203</name>
</gene>
<feature type="region of interest" description="Disordered" evidence="1">
    <location>
        <begin position="1"/>
        <end position="37"/>
    </location>
</feature>
<reference evidence="2 3" key="1">
    <citation type="journal article" date="2020" name="ISME J.">
        <title>Uncovering the hidden diversity of litter-decomposition mechanisms in mushroom-forming fungi.</title>
        <authorList>
            <person name="Floudas D."/>
            <person name="Bentzer J."/>
            <person name="Ahren D."/>
            <person name="Johansson T."/>
            <person name="Persson P."/>
            <person name="Tunlid A."/>
        </authorList>
    </citation>
    <scope>NUCLEOTIDE SEQUENCE [LARGE SCALE GENOMIC DNA]</scope>
    <source>
        <strain evidence="2 3">CBS 406.79</strain>
    </source>
</reference>
<dbReference type="Pfam" id="PF08618">
    <property type="entry name" value="Opi1"/>
    <property type="match status" value="1"/>
</dbReference>
<sequence>MDDTPSKIASNNQDRSPQLGHSTQSSTSLASGSTLLDDQDEDVRIAVKALGDMRNGGLNKRCEQFSVENSSKLISFVDQSVTVTSPTPALSISSSSIPATSLPSPTQSNSFDLQPESDFVSRMAHIPLVNGALRMYEQGKASSRVVKYGAEIMESGVKTISRPVIDRLPTGQLDDFACRQLDRGYLMS</sequence>
<dbReference type="GO" id="GO:0003714">
    <property type="term" value="F:transcription corepressor activity"/>
    <property type="evidence" value="ECO:0007669"/>
    <property type="project" value="InterPro"/>
</dbReference>
<dbReference type="Proteomes" id="UP000518752">
    <property type="component" value="Unassembled WGS sequence"/>
</dbReference>
<feature type="compositionally biased region" description="Low complexity" evidence="1">
    <location>
        <begin position="87"/>
        <end position="106"/>
    </location>
</feature>
<protein>
    <submittedName>
        <fullName evidence="2">Uncharacterized protein</fullName>
    </submittedName>
</protein>
<feature type="region of interest" description="Disordered" evidence="1">
    <location>
        <begin position="87"/>
        <end position="112"/>
    </location>
</feature>
<proteinExistence type="predicted"/>
<name>A0A8H5I166_9AGAR</name>
<feature type="compositionally biased region" description="Low complexity" evidence="1">
    <location>
        <begin position="22"/>
        <end position="36"/>
    </location>
</feature>